<keyword evidence="3" id="KW-0050">Antiport</keyword>
<dbReference type="GO" id="GO:1902600">
    <property type="term" value="P:proton transmembrane transport"/>
    <property type="evidence" value="ECO:0007669"/>
    <property type="project" value="InterPro"/>
</dbReference>
<feature type="compositionally biased region" description="Polar residues" evidence="9">
    <location>
        <begin position="412"/>
        <end position="421"/>
    </location>
</feature>
<dbReference type="Pfam" id="PF00999">
    <property type="entry name" value="Na_H_Exchanger"/>
    <property type="match status" value="1"/>
</dbReference>
<keyword evidence="2" id="KW-0813">Transport</keyword>
<feature type="transmembrane region" description="Helical" evidence="10">
    <location>
        <begin position="337"/>
        <end position="356"/>
    </location>
</feature>
<evidence type="ECO:0000256" key="9">
    <source>
        <dbReference type="SAM" id="MobiDB-lite"/>
    </source>
</evidence>
<accession>A0A6I6K3T2</accession>
<dbReference type="PANTHER" id="PTHR32507">
    <property type="entry name" value="NA(+)/H(+) ANTIPORTER 1"/>
    <property type="match status" value="1"/>
</dbReference>
<evidence type="ECO:0000256" key="4">
    <source>
        <dbReference type="ARBA" id="ARBA00022475"/>
    </source>
</evidence>
<dbReference type="RefSeq" id="WP_158869390.1">
    <property type="nucleotide sequence ID" value="NZ_CP046401.1"/>
</dbReference>
<reference evidence="12 13" key="1">
    <citation type="submission" date="2019-11" db="EMBL/GenBank/DDBJ databases">
        <authorList>
            <person name="Zheng R.K."/>
            <person name="Sun C.M."/>
        </authorList>
    </citation>
    <scope>NUCLEOTIDE SEQUENCE [LARGE SCALE GENOMIC DNA]</scope>
    <source>
        <strain evidence="12 13">WC007</strain>
    </source>
</reference>
<feature type="transmembrane region" description="Helical" evidence="10">
    <location>
        <begin position="309"/>
        <end position="331"/>
    </location>
</feature>
<dbReference type="GO" id="GO:0015297">
    <property type="term" value="F:antiporter activity"/>
    <property type="evidence" value="ECO:0007669"/>
    <property type="project" value="UniProtKB-KW"/>
</dbReference>
<dbReference type="PANTHER" id="PTHR32507:SF0">
    <property type="entry name" value="NA(+)_H(+) ANTIPORTER 2-RELATED"/>
    <property type="match status" value="1"/>
</dbReference>
<keyword evidence="4" id="KW-1003">Cell membrane</keyword>
<evidence type="ECO:0000256" key="10">
    <source>
        <dbReference type="SAM" id="Phobius"/>
    </source>
</evidence>
<proteinExistence type="predicted"/>
<feature type="region of interest" description="Disordered" evidence="9">
    <location>
        <begin position="391"/>
        <end position="421"/>
    </location>
</feature>
<feature type="transmembrane region" description="Helical" evidence="10">
    <location>
        <begin position="182"/>
        <end position="205"/>
    </location>
</feature>
<evidence type="ECO:0000259" key="11">
    <source>
        <dbReference type="Pfam" id="PF00999"/>
    </source>
</evidence>
<dbReference type="EMBL" id="CP046401">
    <property type="protein sequence ID" value="QGY46253.1"/>
    <property type="molecule type" value="Genomic_DNA"/>
</dbReference>
<sequence>MNAYLFLIGLCVVIIISFFNNMLARRTNIPSVLVLILLGVGIQQLLLYFNLEPSYFNVLEVLGIVGLIMIVLEAALDLELKKEKWPIIWKSFTISSFSLALTSLAISFVIQIFIPNLDFLQAMVYALPLSIMSSAIIIPSVANLNHYKKEFLIYESTFSDILGIMVFYMIVENIDVEGMRQLSFAIGSNIFLTIVTSVVLSYILLYIIQKIKGQAKFFLFLAVLILLYAVGKLLHLSSLIIILMFGLLLRNHKVLLVEKLEKWLDDERIDAVFDQFKMITVETSFVVRTFFFVVFGMTLPLNSLLSTQVWLISLIFLVVMYALRFGLFYIVENKDTMPQTFIAPRGLISVLLFFAIPESLKTEGFERGVLFVVIIATSIIMASSLIAYGKSEETDKERDSAKTNESDFSDVRINTSFEREQ</sequence>
<dbReference type="AlphaFoldDB" id="A0A6I6K3T2"/>
<comment type="subcellular location">
    <subcellularLocation>
        <location evidence="1">Cell membrane</location>
        <topology evidence="1">Multi-pass membrane protein</topology>
    </subcellularLocation>
</comment>
<gene>
    <name evidence="12" type="ORF">GM418_22090</name>
</gene>
<evidence type="ECO:0000256" key="3">
    <source>
        <dbReference type="ARBA" id="ARBA00022449"/>
    </source>
</evidence>
<feature type="transmembrane region" description="Helical" evidence="10">
    <location>
        <begin position="120"/>
        <end position="139"/>
    </location>
</feature>
<name>A0A6I6K3T2_9BACT</name>
<dbReference type="Proteomes" id="UP000428260">
    <property type="component" value="Chromosome"/>
</dbReference>
<feature type="transmembrane region" description="Helical" evidence="10">
    <location>
        <begin position="6"/>
        <end position="24"/>
    </location>
</feature>
<feature type="compositionally biased region" description="Basic and acidic residues" evidence="9">
    <location>
        <begin position="391"/>
        <end position="405"/>
    </location>
</feature>
<dbReference type="InterPro" id="IPR038770">
    <property type="entry name" value="Na+/solute_symporter_sf"/>
</dbReference>
<feature type="transmembrane region" description="Helical" evidence="10">
    <location>
        <begin position="151"/>
        <end position="170"/>
    </location>
</feature>
<feature type="transmembrane region" description="Helical" evidence="10">
    <location>
        <begin position="31"/>
        <end position="49"/>
    </location>
</feature>
<evidence type="ECO:0000256" key="7">
    <source>
        <dbReference type="ARBA" id="ARBA00023065"/>
    </source>
</evidence>
<dbReference type="GO" id="GO:0005886">
    <property type="term" value="C:plasma membrane"/>
    <property type="evidence" value="ECO:0007669"/>
    <property type="project" value="UniProtKB-SubCell"/>
</dbReference>
<organism evidence="12 13">
    <name type="scientific">Maribellus comscasis</name>
    <dbReference type="NCBI Taxonomy" id="2681766"/>
    <lineage>
        <taxon>Bacteria</taxon>
        <taxon>Pseudomonadati</taxon>
        <taxon>Bacteroidota</taxon>
        <taxon>Bacteroidia</taxon>
        <taxon>Marinilabiliales</taxon>
        <taxon>Prolixibacteraceae</taxon>
        <taxon>Maribellus</taxon>
    </lineage>
</organism>
<protein>
    <submittedName>
        <fullName evidence="12">Sodium:proton exchanger</fullName>
    </submittedName>
</protein>
<keyword evidence="8 10" id="KW-0472">Membrane</keyword>
<feature type="transmembrane region" description="Helical" evidence="10">
    <location>
        <begin position="88"/>
        <end position="114"/>
    </location>
</feature>
<dbReference type="Gene3D" id="1.20.1530.20">
    <property type="match status" value="1"/>
</dbReference>
<evidence type="ECO:0000256" key="6">
    <source>
        <dbReference type="ARBA" id="ARBA00022989"/>
    </source>
</evidence>
<evidence type="ECO:0000313" key="12">
    <source>
        <dbReference type="EMBL" id="QGY46253.1"/>
    </source>
</evidence>
<keyword evidence="13" id="KW-1185">Reference proteome</keyword>
<keyword evidence="5 10" id="KW-0812">Transmembrane</keyword>
<evidence type="ECO:0000256" key="1">
    <source>
        <dbReference type="ARBA" id="ARBA00004651"/>
    </source>
</evidence>
<feature type="domain" description="Cation/H+ exchanger transmembrane" evidence="11">
    <location>
        <begin position="16"/>
        <end position="382"/>
    </location>
</feature>
<feature type="transmembrane region" description="Helical" evidence="10">
    <location>
        <begin position="285"/>
        <end position="302"/>
    </location>
</feature>
<keyword evidence="6 10" id="KW-1133">Transmembrane helix</keyword>
<dbReference type="InterPro" id="IPR006153">
    <property type="entry name" value="Cation/H_exchanger_TM"/>
</dbReference>
<feature type="transmembrane region" description="Helical" evidence="10">
    <location>
        <begin position="55"/>
        <end position="76"/>
    </location>
</feature>
<feature type="transmembrane region" description="Helical" evidence="10">
    <location>
        <begin position="368"/>
        <end position="388"/>
    </location>
</feature>
<keyword evidence="7" id="KW-0406">Ion transport</keyword>
<evidence type="ECO:0000256" key="5">
    <source>
        <dbReference type="ARBA" id="ARBA00022692"/>
    </source>
</evidence>
<evidence type="ECO:0000256" key="2">
    <source>
        <dbReference type="ARBA" id="ARBA00022448"/>
    </source>
</evidence>
<dbReference type="KEGG" id="mcos:GM418_22090"/>
<evidence type="ECO:0000256" key="8">
    <source>
        <dbReference type="ARBA" id="ARBA00023136"/>
    </source>
</evidence>
<evidence type="ECO:0000313" key="13">
    <source>
        <dbReference type="Proteomes" id="UP000428260"/>
    </source>
</evidence>
<feature type="transmembrane region" description="Helical" evidence="10">
    <location>
        <begin position="217"/>
        <end position="249"/>
    </location>
</feature>